<dbReference type="GO" id="GO:0051082">
    <property type="term" value="F:unfolded protein binding"/>
    <property type="evidence" value="ECO:0007669"/>
    <property type="project" value="TreeGrafter"/>
</dbReference>
<feature type="compositionally biased region" description="Acidic residues" evidence="14">
    <location>
        <begin position="47"/>
        <end position="58"/>
    </location>
</feature>
<dbReference type="InterPro" id="IPR009012">
    <property type="entry name" value="GrpE_head"/>
</dbReference>
<proteinExistence type="inferred from homology"/>
<dbReference type="GO" id="GO:0005737">
    <property type="term" value="C:cytoplasm"/>
    <property type="evidence" value="ECO:0007669"/>
    <property type="project" value="UniProtKB-SubCell"/>
</dbReference>
<evidence type="ECO:0000256" key="2">
    <source>
        <dbReference type="ARBA" id="ARBA00009054"/>
    </source>
</evidence>
<evidence type="ECO:0000256" key="4">
    <source>
        <dbReference type="ARBA" id="ARBA00022490"/>
    </source>
</evidence>
<dbReference type="Pfam" id="PF01025">
    <property type="entry name" value="GrpE"/>
    <property type="match status" value="1"/>
</dbReference>
<comment type="function">
    <text evidence="7 10 11">Participates actively in the response to hyperosmotic and heat shock by preventing the aggregation of stress-denatured proteins, in association with DnaK and GrpE. It is the nucleotide exchange factor for DnaK and may function as a thermosensor. Unfolded proteins bind initially to DnaJ; upon interaction with the DnaJ-bound protein, DnaK hydrolyzes its bound ATP, resulting in the formation of a stable complex. GrpE releases ADP from DnaK; ATP binding to DnaK triggers the release of the substrate protein, thus completing the reaction cycle. Several rounds of ATP-dependent interactions between DnaJ, DnaK and GrpE are required for fully efficient folding.</text>
</comment>
<dbReference type="Gene3D" id="3.90.20.20">
    <property type="match status" value="1"/>
</dbReference>
<name>A0A917KCN2_9BACL</name>
<dbReference type="PANTHER" id="PTHR21237:SF40">
    <property type="entry name" value="CELL CYCLE AND APOPTOSIS REGULATOR PROTEIN 2"/>
    <property type="match status" value="1"/>
</dbReference>
<evidence type="ECO:0000256" key="11">
    <source>
        <dbReference type="RuleBase" id="RU000639"/>
    </source>
</evidence>
<keyword evidence="13" id="KW-0175">Coiled coil</keyword>
<dbReference type="GO" id="GO:0051087">
    <property type="term" value="F:protein-folding chaperone binding"/>
    <property type="evidence" value="ECO:0007669"/>
    <property type="project" value="InterPro"/>
</dbReference>
<comment type="caution">
    <text evidence="15">The sequence shown here is derived from an EMBL/GenBank/DDBJ whole genome shotgun (WGS) entry which is preliminary data.</text>
</comment>
<keyword evidence="6 10" id="KW-0143">Chaperone</keyword>
<dbReference type="RefSeq" id="WP_229776729.1">
    <property type="nucleotide sequence ID" value="NZ_BMOY01000028.1"/>
</dbReference>
<evidence type="ECO:0000256" key="8">
    <source>
        <dbReference type="ARBA" id="ARBA00072274"/>
    </source>
</evidence>
<organism evidence="15 16">
    <name type="scientific">Alicyclobacillus cellulosilyticus</name>
    <dbReference type="NCBI Taxonomy" id="1003997"/>
    <lineage>
        <taxon>Bacteria</taxon>
        <taxon>Bacillati</taxon>
        <taxon>Bacillota</taxon>
        <taxon>Bacilli</taxon>
        <taxon>Bacillales</taxon>
        <taxon>Alicyclobacillaceae</taxon>
        <taxon>Alicyclobacillus</taxon>
    </lineage>
</organism>
<sequence length="267" mass="28003">MTEERRSDGAIQAQDGQGKDEDGRRAGQEDAAVAPADPGVPAAGDAAADEAVADEAVADEAIAGSQAADAHGCAPQQETRRDQEAAPPEAGGADEAQAGARAAEDTGGEALAAAPSAAEQLAVAQAELASLRQQLLRVHADFDNFRKRTRQEKEDLQKFAAQKLLSDLLPVVDNFERALAAFTAEGASAELRAGVEMVHRQLLGILEKHGVRPMDVVGQPFDPSLHEAVMQEPAGEGVAPGTVVLELQKGYWLHDKVLRPAMVKVSV</sequence>
<keyword evidence="4 10" id="KW-0963">Cytoplasm</keyword>
<evidence type="ECO:0000313" key="15">
    <source>
        <dbReference type="EMBL" id="GGJ09352.1"/>
    </source>
</evidence>
<evidence type="ECO:0000313" key="16">
    <source>
        <dbReference type="Proteomes" id="UP000637695"/>
    </source>
</evidence>
<dbReference type="PRINTS" id="PR00773">
    <property type="entry name" value="GRPEPROTEIN"/>
</dbReference>
<dbReference type="InterPro" id="IPR013805">
    <property type="entry name" value="GrpE_CC"/>
</dbReference>
<evidence type="ECO:0000256" key="9">
    <source>
        <dbReference type="ARBA" id="ARBA00076414"/>
    </source>
</evidence>
<evidence type="ECO:0000256" key="3">
    <source>
        <dbReference type="ARBA" id="ARBA00011738"/>
    </source>
</evidence>
<dbReference type="EMBL" id="BMOY01000028">
    <property type="protein sequence ID" value="GGJ09352.1"/>
    <property type="molecule type" value="Genomic_DNA"/>
</dbReference>
<evidence type="ECO:0000256" key="14">
    <source>
        <dbReference type="SAM" id="MobiDB-lite"/>
    </source>
</evidence>
<dbReference type="HAMAP" id="MF_01151">
    <property type="entry name" value="GrpE"/>
    <property type="match status" value="1"/>
</dbReference>
<accession>A0A917KCN2</accession>
<comment type="subunit">
    <text evidence="3 10">Homodimer.</text>
</comment>
<evidence type="ECO:0000256" key="12">
    <source>
        <dbReference type="RuleBase" id="RU004478"/>
    </source>
</evidence>
<keyword evidence="16" id="KW-1185">Reference proteome</keyword>
<evidence type="ECO:0000256" key="7">
    <source>
        <dbReference type="ARBA" id="ARBA00053401"/>
    </source>
</evidence>
<dbReference type="Proteomes" id="UP000637695">
    <property type="component" value="Unassembled WGS sequence"/>
</dbReference>
<protein>
    <recommendedName>
        <fullName evidence="8 10">Protein GrpE</fullName>
    </recommendedName>
    <alternativeName>
        <fullName evidence="9 10">HSP-70 cofactor</fullName>
    </alternativeName>
</protein>
<dbReference type="GO" id="GO:0006457">
    <property type="term" value="P:protein folding"/>
    <property type="evidence" value="ECO:0007669"/>
    <property type="project" value="InterPro"/>
</dbReference>
<comment type="similarity">
    <text evidence="2 10 12">Belongs to the GrpE family.</text>
</comment>
<dbReference type="FunFam" id="2.30.22.10:FF:000001">
    <property type="entry name" value="Protein GrpE"/>
    <property type="match status" value="1"/>
</dbReference>
<evidence type="ECO:0000256" key="5">
    <source>
        <dbReference type="ARBA" id="ARBA00023016"/>
    </source>
</evidence>
<evidence type="ECO:0000256" key="13">
    <source>
        <dbReference type="SAM" id="Coils"/>
    </source>
</evidence>
<dbReference type="GO" id="GO:0042803">
    <property type="term" value="F:protein homodimerization activity"/>
    <property type="evidence" value="ECO:0007669"/>
    <property type="project" value="InterPro"/>
</dbReference>
<evidence type="ECO:0000256" key="1">
    <source>
        <dbReference type="ARBA" id="ARBA00004496"/>
    </source>
</evidence>
<reference evidence="15" key="1">
    <citation type="journal article" date="2014" name="Int. J. Syst. Evol. Microbiol.">
        <title>Complete genome sequence of Corynebacterium casei LMG S-19264T (=DSM 44701T), isolated from a smear-ripened cheese.</title>
        <authorList>
            <consortium name="US DOE Joint Genome Institute (JGI-PGF)"/>
            <person name="Walter F."/>
            <person name="Albersmeier A."/>
            <person name="Kalinowski J."/>
            <person name="Ruckert C."/>
        </authorList>
    </citation>
    <scope>NUCLEOTIDE SEQUENCE</scope>
    <source>
        <strain evidence="15">JCM 18487</strain>
    </source>
</reference>
<feature type="compositionally biased region" description="Low complexity" evidence="14">
    <location>
        <begin position="85"/>
        <end position="101"/>
    </location>
</feature>
<feature type="compositionally biased region" description="Low complexity" evidence="14">
    <location>
        <begin position="29"/>
        <end position="46"/>
    </location>
</feature>
<dbReference type="AlphaFoldDB" id="A0A917KCN2"/>
<evidence type="ECO:0000256" key="10">
    <source>
        <dbReference type="HAMAP-Rule" id="MF_01151"/>
    </source>
</evidence>
<dbReference type="SUPFAM" id="SSF51064">
    <property type="entry name" value="Head domain of nucleotide exchange factor GrpE"/>
    <property type="match status" value="1"/>
</dbReference>
<comment type="subcellular location">
    <subcellularLocation>
        <location evidence="1 10">Cytoplasm</location>
    </subcellularLocation>
</comment>
<dbReference type="InterPro" id="IPR000740">
    <property type="entry name" value="GrpE"/>
</dbReference>
<dbReference type="CDD" id="cd00446">
    <property type="entry name" value="GrpE"/>
    <property type="match status" value="1"/>
</dbReference>
<dbReference type="PROSITE" id="PS01071">
    <property type="entry name" value="GRPE"/>
    <property type="match status" value="1"/>
</dbReference>
<dbReference type="GO" id="GO:0000774">
    <property type="term" value="F:adenyl-nucleotide exchange factor activity"/>
    <property type="evidence" value="ECO:0007669"/>
    <property type="project" value="InterPro"/>
</dbReference>
<feature type="coiled-coil region" evidence="13">
    <location>
        <begin position="114"/>
        <end position="141"/>
    </location>
</feature>
<feature type="compositionally biased region" description="Basic and acidic residues" evidence="14">
    <location>
        <begin position="17"/>
        <end position="28"/>
    </location>
</feature>
<keyword evidence="5 10" id="KW-0346">Stress response</keyword>
<dbReference type="PANTHER" id="PTHR21237">
    <property type="entry name" value="GRPE PROTEIN"/>
    <property type="match status" value="1"/>
</dbReference>
<dbReference type="Gene3D" id="2.30.22.10">
    <property type="entry name" value="Head domain of nucleotide exchange factor GrpE"/>
    <property type="match status" value="1"/>
</dbReference>
<reference evidence="15" key="2">
    <citation type="submission" date="2020-09" db="EMBL/GenBank/DDBJ databases">
        <authorList>
            <person name="Sun Q."/>
            <person name="Ohkuma M."/>
        </authorList>
    </citation>
    <scope>NUCLEOTIDE SEQUENCE</scope>
    <source>
        <strain evidence="15">JCM 18487</strain>
    </source>
</reference>
<dbReference type="NCBIfam" id="NF010738">
    <property type="entry name" value="PRK14140.1"/>
    <property type="match status" value="1"/>
</dbReference>
<evidence type="ECO:0000256" key="6">
    <source>
        <dbReference type="ARBA" id="ARBA00023186"/>
    </source>
</evidence>
<gene>
    <name evidence="10" type="primary">grpE</name>
    <name evidence="15" type="ORF">GCM10010885_18070</name>
</gene>
<dbReference type="SUPFAM" id="SSF58014">
    <property type="entry name" value="Coiled-coil domain of nucleotide exchange factor GrpE"/>
    <property type="match status" value="1"/>
</dbReference>
<feature type="region of interest" description="Disordered" evidence="14">
    <location>
        <begin position="1"/>
        <end position="110"/>
    </location>
</feature>